<dbReference type="InterPro" id="IPR007159">
    <property type="entry name" value="SpoVT-AbrB_dom"/>
</dbReference>
<protein>
    <submittedName>
        <fullName evidence="4">Antitoxin MazE</fullName>
    </submittedName>
</protein>
<organism evidence="4">
    <name type="scientific">Candidatus Kentrum sp. FW</name>
    <dbReference type="NCBI Taxonomy" id="2126338"/>
    <lineage>
        <taxon>Bacteria</taxon>
        <taxon>Pseudomonadati</taxon>
        <taxon>Pseudomonadota</taxon>
        <taxon>Gammaproteobacteria</taxon>
        <taxon>Candidatus Kentrum</taxon>
    </lineage>
</organism>
<accession>A0A450TZI6</accession>
<dbReference type="Pfam" id="PF04014">
    <property type="entry name" value="MazE_antitoxin"/>
    <property type="match status" value="1"/>
</dbReference>
<dbReference type="Gene3D" id="2.10.260.10">
    <property type="match status" value="1"/>
</dbReference>
<evidence type="ECO:0000313" key="2">
    <source>
        <dbReference type="EMBL" id="VFJ50152.1"/>
    </source>
</evidence>
<dbReference type="SMART" id="SM00966">
    <property type="entry name" value="SpoVT_AbrB"/>
    <property type="match status" value="1"/>
</dbReference>
<dbReference type="GO" id="GO:0003677">
    <property type="term" value="F:DNA binding"/>
    <property type="evidence" value="ECO:0007669"/>
    <property type="project" value="InterPro"/>
</dbReference>
<dbReference type="AlphaFoldDB" id="A0A450TZI6"/>
<reference evidence="4" key="1">
    <citation type="submission" date="2019-02" db="EMBL/GenBank/DDBJ databases">
        <authorList>
            <person name="Gruber-Vodicka R. H."/>
            <person name="Seah K. B. B."/>
        </authorList>
    </citation>
    <scope>NUCLEOTIDE SEQUENCE</scope>
    <source>
        <strain evidence="3">BECK_BZ106</strain>
        <strain evidence="4">BECK_BZ131</strain>
        <strain evidence="2">BECK_BZ15</strain>
    </source>
</reference>
<gene>
    <name evidence="2" type="ORF">BECKFW1821A_GA0114235_102610</name>
    <name evidence="3" type="ORF">BECKFW1821B_GA0114236_10948</name>
    <name evidence="4" type="ORF">BECKFW1821C_GA0114237_107611</name>
</gene>
<dbReference type="EMBL" id="CAADFE010000076">
    <property type="protein sequence ID" value="VFJ75457.1"/>
    <property type="molecule type" value="Genomic_DNA"/>
</dbReference>
<evidence type="ECO:0000313" key="4">
    <source>
        <dbReference type="EMBL" id="VFJ75457.1"/>
    </source>
</evidence>
<evidence type="ECO:0000313" key="3">
    <source>
        <dbReference type="EMBL" id="VFJ64448.1"/>
    </source>
</evidence>
<dbReference type="SUPFAM" id="SSF89447">
    <property type="entry name" value="AbrB/MazE/MraZ-like"/>
    <property type="match status" value="1"/>
</dbReference>
<evidence type="ECO:0000259" key="1">
    <source>
        <dbReference type="SMART" id="SM00966"/>
    </source>
</evidence>
<sequence length="84" mass="9910">MRATLAKIGNSRGIRLPKPVIEQCGFEQEVDMEVRHRELIIRSPNRPRDGWGHAFARMNEYGDDELLDRIPESGSTWDEEEWEW</sequence>
<dbReference type="EMBL" id="CAADEW010000026">
    <property type="protein sequence ID" value="VFJ50152.1"/>
    <property type="molecule type" value="Genomic_DNA"/>
</dbReference>
<dbReference type="EMBL" id="CAADFD010000094">
    <property type="protein sequence ID" value="VFJ64448.1"/>
    <property type="molecule type" value="Genomic_DNA"/>
</dbReference>
<proteinExistence type="predicted"/>
<name>A0A450TZI6_9GAMM</name>
<feature type="domain" description="SpoVT-AbrB" evidence="1">
    <location>
        <begin position="6"/>
        <end position="49"/>
    </location>
</feature>
<dbReference type="InterPro" id="IPR037914">
    <property type="entry name" value="SpoVT-AbrB_sf"/>
</dbReference>